<keyword evidence="1" id="KW-1133">Transmembrane helix</keyword>
<dbReference type="Proteomes" id="UP000824260">
    <property type="component" value="Unassembled WGS sequence"/>
</dbReference>
<evidence type="ECO:0000313" key="2">
    <source>
        <dbReference type="EMBL" id="HIQ83470.1"/>
    </source>
</evidence>
<dbReference type="AlphaFoldDB" id="A0A9D0ZN36"/>
<gene>
    <name evidence="2" type="ORF">IAA52_10270</name>
</gene>
<comment type="caution">
    <text evidence="2">The sequence shown here is derived from an EMBL/GenBank/DDBJ whole genome shotgun (WGS) entry which is preliminary data.</text>
</comment>
<evidence type="ECO:0000256" key="1">
    <source>
        <dbReference type="SAM" id="Phobius"/>
    </source>
</evidence>
<reference evidence="2" key="2">
    <citation type="journal article" date="2021" name="PeerJ">
        <title>Extensive microbial diversity within the chicken gut microbiome revealed by metagenomics and culture.</title>
        <authorList>
            <person name="Gilroy R."/>
            <person name="Ravi A."/>
            <person name="Getino M."/>
            <person name="Pursley I."/>
            <person name="Horton D.L."/>
            <person name="Alikhan N.F."/>
            <person name="Baker D."/>
            <person name="Gharbi K."/>
            <person name="Hall N."/>
            <person name="Watson M."/>
            <person name="Adriaenssens E.M."/>
            <person name="Foster-Nyarko E."/>
            <person name="Jarju S."/>
            <person name="Secka A."/>
            <person name="Antonio M."/>
            <person name="Oren A."/>
            <person name="Chaudhuri R.R."/>
            <person name="La Ragione R."/>
            <person name="Hildebrand F."/>
            <person name="Pallen M.J."/>
        </authorList>
    </citation>
    <scope>NUCLEOTIDE SEQUENCE</scope>
    <source>
        <strain evidence="2">ChiSjej6B24-2974</strain>
    </source>
</reference>
<evidence type="ECO:0000313" key="3">
    <source>
        <dbReference type="Proteomes" id="UP000824260"/>
    </source>
</evidence>
<dbReference type="EMBL" id="DVFZ01000100">
    <property type="protein sequence ID" value="HIQ83470.1"/>
    <property type="molecule type" value="Genomic_DNA"/>
</dbReference>
<proteinExistence type="predicted"/>
<organism evidence="2 3">
    <name type="scientific">Candidatus Pullichristensenella stercorigallinarum</name>
    <dbReference type="NCBI Taxonomy" id="2840909"/>
    <lineage>
        <taxon>Bacteria</taxon>
        <taxon>Bacillati</taxon>
        <taxon>Bacillota</taxon>
        <taxon>Clostridia</taxon>
        <taxon>Candidatus Pullichristensenella</taxon>
    </lineage>
</organism>
<accession>A0A9D0ZN36</accession>
<name>A0A9D0ZN36_9FIRM</name>
<dbReference type="Pfam" id="PF18910">
    <property type="entry name" value="DUF5665"/>
    <property type="match status" value="1"/>
</dbReference>
<dbReference type="InterPro" id="IPR043723">
    <property type="entry name" value="DUF5665"/>
</dbReference>
<keyword evidence="1" id="KW-0812">Transmembrane</keyword>
<protein>
    <submittedName>
        <fullName evidence="2">Uncharacterized protein</fullName>
    </submittedName>
</protein>
<sequence>MNDELERRLEKLAGTLERMQLDEYVEHISNRRRLIFDNLLYGMLRGFGFTLGFAVLAALCAVILKNIVVENIPVIGGFLAEVINAIQARM</sequence>
<reference evidence="2" key="1">
    <citation type="submission" date="2020-10" db="EMBL/GenBank/DDBJ databases">
        <authorList>
            <person name="Gilroy R."/>
        </authorList>
    </citation>
    <scope>NUCLEOTIDE SEQUENCE</scope>
    <source>
        <strain evidence="2">ChiSjej6B24-2974</strain>
    </source>
</reference>
<keyword evidence="1" id="KW-0472">Membrane</keyword>
<feature type="transmembrane region" description="Helical" evidence="1">
    <location>
        <begin position="39"/>
        <end position="64"/>
    </location>
</feature>